<evidence type="ECO:0000313" key="1">
    <source>
        <dbReference type="EMBL" id="MDX2335154.1"/>
    </source>
</evidence>
<protein>
    <recommendedName>
        <fullName evidence="3">DUF2384 domain-containing protein</fullName>
    </recommendedName>
</protein>
<proteinExistence type="predicted"/>
<name>A0ABU4KQJ8_BREVE</name>
<sequence>MAGSFDTMPDPISDYAAAVARYGETLGVPTSLAKIDTILDMIAGDAVDVFGSKDAARQFLANAPIHDGKVARDVALEIGISRILSRIDGLRFGVFS</sequence>
<keyword evidence="2" id="KW-1185">Reference proteome</keyword>
<dbReference type="Proteomes" id="UP001272940">
    <property type="component" value="Unassembled WGS sequence"/>
</dbReference>
<reference evidence="1 2" key="1">
    <citation type="journal article" date="2023" name="FEMS Microbes">
        <title>Whole genomes of deep-sea sponge-associated bacteria exhibit high novel natural product potential.</title>
        <authorList>
            <person name="Hesketh-Best P.J."/>
            <person name="January G.G."/>
            <person name="Koch M.J."/>
            <person name="Warburton P.J."/>
            <person name="Howell K.L."/>
            <person name="Upton M."/>
        </authorList>
    </citation>
    <scope>NUCLEOTIDE SEQUENCE [LARGE SCALE GENOMIC DNA]</scope>
    <source>
        <strain evidence="1 2">PC206-O</strain>
    </source>
</reference>
<accession>A0ABU4KQJ8</accession>
<comment type="caution">
    <text evidence="1">The sequence shown here is derived from an EMBL/GenBank/DDBJ whole genome shotgun (WGS) entry which is preliminary data.</text>
</comment>
<dbReference type="RefSeq" id="WP_066551534.1">
    <property type="nucleotide sequence ID" value="NZ_JAMYEC010000005.1"/>
</dbReference>
<dbReference type="EMBL" id="JAMYEC010000005">
    <property type="protein sequence ID" value="MDX2335154.1"/>
    <property type="molecule type" value="Genomic_DNA"/>
</dbReference>
<organism evidence="1 2">
    <name type="scientific">Brevundimonas vesicularis</name>
    <name type="common">Pseudomonas vesicularis</name>
    <dbReference type="NCBI Taxonomy" id="41276"/>
    <lineage>
        <taxon>Bacteria</taxon>
        <taxon>Pseudomonadati</taxon>
        <taxon>Pseudomonadota</taxon>
        <taxon>Alphaproteobacteria</taxon>
        <taxon>Caulobacterales</taxon>
        <taxon>Caulobacteraceae</taxon>
        <taxon>Brevundimonas</taxon>
    </lineage>
</organism>
<evidence type="ECO:0008006" key="3">
    <source>
        <dbReference type="Google" id="ProtNLM"/>
    </source>
</evidence>
<gene>
    <name evidence="1" type="ORF">NJD11_09405</name>
</gene>
<evidence type="ECO:0000313" key="2">
    <source>
        <dbReference type="Proteomes" id="UP001272940"/>
    </source>
</evidence>